<keyword evidence="1" id="KW-1133">Transmembrane helix</keyword>
<feature type="transmembrane region" description="Helical" evidence="1">
    <location>
        <begin position="351"/>
        <end position="373"/>
    </location>
</feature>
<reference evidence="3" key="1">
    <citation type="submission" date="2016-01" db="EMBL/GenBank/DDBJ databases">
        <authorList>
            <person name="Mitreva M."/>
            <person name="Pepin K.H."/>
            <person name="Mihindukulasuriya K.A."/>
            <person name="Fulton R."/>
            <person name="Fronick C."/>
            <person name="O'Laughlin M."/>
            <person name="Miner T."/>
            <person name="Herter B."/>
            <person name="Rosa B.A."/>
            <person name="Cordes M."/>
            <person name="Tomlinson C."/>
            <person name="Wollam A."/>
            <person name="Palsikar V.B."/>
            <person name="Mardis E.R."/>
            <person name="Wilson R.K."/>
        </authorList>
    </citation>
    <scope>NUCLEOTIDE SEQUENCE [LARGE SCALE GENOMIC DNA]</scope>
    <source>
        <strain evidence="3">GED7749B</strain>
    </source>
</reference>
<feature type="transmembrane region" description="Helical" evidence="1">
    <location>
        <begin position="150"/>
        <end position="169"/>
    </location>
</feature>
<dbReference type="PATRIC" id="fig|1398.22.peg.3846"/>
<feature type="transmembrane region" description="Helical" evidence="1">
    <location>
        <begin position="189"/>
        <end position="211"/>
    </location>
</feature>
<sequence>MSRGGRLFCFPKKMKGSGLMVMGLTVILLLVLFLPFTKIVERNLEAFLFVMGVAACIVSRSFSWHLVQEALVHPLNITIAVLAMGLLFRWFEKPIEKGIRRISHAMPFRLFIALFVIILGLLSSVITAIVAAIILVAVIRFLRLDRKTEVRLVVLACFAIGLGAVLTPIGEPLSTIVVSKLDADFFYLLRLTGTSVIPAVIVFGVLAALIVKPGQYSSAMETAAGKEPGMATTEDGGLKAEAASESYKEIVIRSFKIYLFVMALTLLGAGFEPFIEAYLLDLSPRVLYWINMVSAVLDNATLAAAEISPAMNDKAIQDILMGLLISGGMLVPGNIPNIIAAGKLKISSLEYARFAFPLGLAAMVVYFVIILFLV</sequence>
<dbReference type="EMBL" id="LRPN01000205">
    <property type="protein sequence ID" value="KWZ76402.1"/>
    <property type="molecule type" value="Genomic_DNA"/>
</dbReference>
<dbReference type="InterPro" id="IPR012443">
    <property type="entry name" value="DUF1646"/>
</dbReference>
<gene>
    <name evidence="2" type="ORF">HMPREF3213_03842</name>
</gene>
<evidence type="ECO:0000313" key="2">
    <source>
        <dbReference type="EMBL" id="KWZ76402.1"/>
    </source>
</evidence>
<dbReference type="Pfam" id="PF07854">
    <property type="entry name" value="DUF1646"/>
    <property type="match status" value="1"/>
</dbReference>
<proteinExistence type="predicted"/>
<feature type="transmembrane region" description="Helical" evidence="1">
    <location>
        <begin position="21"/>
        <end position="40"/>
    </location>
</feature>
<dbReference type="AlphaFoldDB" id="A0A133KA09"/>
<dbReference type="PIRSF" id="PIRSF019205">
    <property type="entry name" value="DUF1646"/>
    <property type="match status" value="1"/>
</dbReference>
<dbReference type="Proteomes" id="UP000070376">
    <property type="component" value="Unassembled WGS sequence"/>
</dbReference>
<protein>
    <recommendedName>
        <fullName evidence="4">Cation transporter</fullName>
    </recommendedName>
</protein>
<evidence type="ECO:0000256" key="1">
    <source>
        <dbReference type="SAM" id="Phobius"/>
    </source>
</evidence>
<keyword evidence="1" id="KW-0472">Membrane</keyword>
<feature type="transmembrane region" description="Helical" evidence="1">
    <location>
        <begin position="70"/>
        <end position="91"/>
    </location>
</feature>
<keyword evidence="1" id="KW-0812">Transmembrane</keyword>
<organism evidence="2 3">
    <name type="scientific">Heyndrickxia coagulans</name>
    <name type="common">Weizmannia coagulans</name>
    <dbReference type="NCBI Taxonomy" id="1398"/>
    <lineage>
        <taxon>Bacteria</taxon>
        <taxon>Bacillati</taxon>
        <taxon>Bacillota</taxon>
        <taxon>Bacilli</taxon>
        <taxon>Bacillales</taxon>
        <taxon>Bacillaceae</taxon>
        <taxon>Heyndrickxia</taxon>
    </lineage>
</organism>
<accession>A0A133KA09</accession>
<name>A0A133KA09_HEYCO</name>
<evidence type="ECO:0008006" key="4">
    <source>
        <dbReference type="Google" id="ProtNLM"/>
    </source>
</evidence>
<feature type="transmembrane region" description="Helical" evidence="1">
    <location>
        <begin position="319"/>
        <end position="339"/>
    </location>
</feature>
<feature type="transmembrane region" description="Helical" evidence="1">
    <location>
        <begin position="46"/>
        <end position="63"/>
    </location>
</feature>
<comment type="caution">
    <text evidence="2">The sequence shown here is derived from an EMBL/GenBank/DDBJ whole genome shotgun (WGS) entry which is preliminary data.</text>
</comment>
<feature type="transmembrane region" description="Helical" evidence="1">
    <location>
        <begin position="111"/>
        <end position="138"/>
    </location>
</feature>
<feature type="transmembrane region" description="Helical" evidence="1">
    <location>
        <begin position="257"/>
        <end position="280"/>
    </location>
</feature>
<evidence type="ECO:0000313" key="3">
    <source>
        <dbReference type="Proteomes" id="UP000070376"/>
    </source>
</evidence>